<dbReference type="EMBL" id="NNAY01003055">
    <property type="protein sequence ID" value="OXU20041.1"/>
    <property type="molecule type" value="Genomic_DNA"/>
</dbReference>
<name>A0A232ENY0_9HYME</name>
<keyword evidence="2" id="KW-1185">Reference proteome</keyword>
<gene>
    <name evidence="1" type="ORF">TSAR_002641</name>
</gene>
<organism evidence="1 2">
    <name type="scientific">Trichomalopsis sarcophagae</name>
    <dbReference type="NCBI Taxonomy" id="543379"/>
    <lineage>
        <taxon>Eukaryota</taxon>
        <taxon>Metazoa</taxon>
        <taxon>Ecdysozoa</taxon>
        <taxon>Arthropoda</taxon>
        <taxon>Hexapoda</taxon>
        <taxon>Insecta</taxon>
        <taxon>Pterygota</taxon>
        <taxon>Neoptera</taxon>
        <taxon>Endopterygota</taxon>
        <taxon>Hymenoptera</taxon>
        <taxon>Apocrita</taxon>
        <taxon>Proctotrupomorpha</taxon>
        <taxon>Chalcidoidea</taxon>
        <taxon>Pteromalidae</taxon>
        <taxon>Pteromalinae</taxon>
        <taxon>Trichomalopsis</taxon>
    </lineage>
</organism>
<protein>
    <submittedName>
        <fullName evidence="1">Uncharacterized protein</fullName>
    </submittedName>
</protein>
<dbReference type="AlphaFoldDB" id="A0A232ENY0"/>
<dbReference type="Proteomes" id="UP000215335">
    <property type="component" value="Unassembled WGS sequence"/>
</dbReference>
<reference evidence="1 2" key="1">
    <citation type="journal article" date="2017" name="Curr. Biol.">
        <title>The Evolution of Venom by Co-option of Single-Copy Genes.</title>
        <authorList>
            <person name="Martinson E.O."/>
            <person name="Mrinalini"/>
            <person name="Kelkar Y.D."/>
            <person name="Chang C.H."/>
            <person name="Werren J.H."/>
        </authorList>
    </citation>
    <scope>NUCLEOTIDE SEQUENCE [LARGE SCALE GENOMIC DNA]</scope>
    <source>
        <strain evidence="1 2">Alberta</strain>
        <tissue evidence="1">Whole body</tissue>
    </source>
</reference>
<feature type="non-terminal residue" evidence="1">
    <location>
        <position position="1"/>
    </location>
</feature>
<proteinExistence type="predicted"/>
<evidence type="ECO:0000313" key="2">
    <source>
        <dbReference type="Proteomes" id="UP000215335"/>
    </source>
</evidence>
<evidence type="ECO:0000313" key="1">
    <source>
        <dbReference type="EMBL" id="OXU20041.1"/>
    </source>
</evidence>
<accession>A0A232ENY0</accession>
<comment type="caution">
    <text evidence="1">The sequence shown here is derived from an EMBL/GenBank/DDBJ whole genome shotgun (WGS) entry which is preliminary data.</text>
</comment>
<sequence>KGSFTRDISRSRGAAKEVDKELAYCYNVKKSDQREAQSKDKFTLVKIFIADTSNNKIQLSKDRSIIVTCDHKAILLRFVIKHLQTRCFTHTVSFRLHLDSTGDFSLVIDFRQAAKYAQRILNMLSLRNTYLFLQVPKSTMMHVIGNPSVTCFDQKITALVEPNG</sequence>